<protein>
    <submittedName>
        <fullName evidence="2">AzlD domain-containing protein</fullName>
    </submittedName>
</protein>
<keyword evidence="3" id="KW-1185">Reference proteome</keyword>
<dbReference type="Pfam" id="PF05437">
    <property type="entry name" value="AzlD"/>
    <property type="match status" value="1"/>
</dbReference>
<dbReference type="Proteomes" id="UP000029920">
    <property type="component" value="Unassembled WGS sequence"/>
</dbReference>
<dbReference type="EMBL" id="JRPC02000023">
    <property type="protein sequence ID" value="TLE14551.1"/>
    <property type="molecule type" value="Genomic_DNA"/>
</dbReference>
<sequence>MVDNQILYIIGAIFFASLGTAITRFLPFFLLKDRVGSPLLKYLQDTMPLLIMTLLVFFTLKDIPWRQTYGIYEISGILCAIVCFLLFKNSVLSIFSGIIFYLLVIRIF</sequence>
<name>A0A4U8UEM6_9HELI</name>
<feature type="transmembrane region" description="Helical" evidence="1">
    <location>
        <begin position="72"/>
        <end position="105"/>
    </location>
</feature>
<accession>A0A4U8UEM6</accession>
<gene>
    <name evidence="2" type="ORF">LS72_008370</name>
</gene>
<keyword evidence="1" id="KW-0472">Membrane</keyword>
<dbReference type="AlphaFoldDB" id="A0A4U8UEM6"/>
<evidence type="ECO:0000313" key="3">
    <source>
        <dbReference type="Proteomes" id="UP000029920"/>
    </source>
</evidence>
<dbReference type="PIRSF" id="PIRSF003203">
    <property type="entry name" value="AzlD"/>
    <property type="match status" value="1"/>
</dbReference>
<feature type="transmembrane region" description="Helical" evidence="1">
    <location>
        <begin position="6"/>
        <end position="30"/>
    </location>
</feature>
<dbReference type="InterPro" id="IPR008407">
    <property type="entry name" value="Brnchd-chn_aa_trnsp_AzlD"/>
</dbReference>
<keyword evidence="1" id="KW-1133">Transmembrane helix</keyword>
<organism evidence="2 3">
    <name type="scientific">Helicobacter apodemus</name>
    <dbReference type="NCBI Taxonomy" id="135569"/>
    <lineage>
        <taxon>Bacteria</taxon>
        <taxon>Pseudomonadati</taxon>
        <taxon>Campylobacterota</taxon>
        <taxon>Epsilonproteobacteria</taxon>
        <taxon>Campylobacterales</taxon>
        <taxon>Helicobacteraceae</taxon>
        <taxon>Helicobacter</taxon>
    </lineage>
</organism>
<evidence type="ECO:0000256" key="1">
    <source>
        <dbReference type="SAM" id="Phobius"/>
    </source>
</evidence>
<proteinExistence type="predicted"/>
<feature type="transmembrane region" description="Helical" evidence="1">
    <location>
        <begin position="42"/>
        <end position="60"/>
    </location>
</feature>
<evidence type="ECO:0000313" key="2">
    <source>
        <dbReference type="EMBL" id="TLE14551.1"/>
    </source>
</evidence>
<comment type="caution">
    <text evidence="2">The sequence shown here is derived from an EMBL/GenBank/DDBJ whole genome shotgun (WGS) entry which is preliminary data.</text>
</comment>
<keyword evidence="1" id="KW-0812">Transmembrane</keyword>
<reference evidence="2 3" key="1">
    <citation type="journal article" date="2014" name="Genome Announc.">
        <title>Draft genome sequences of eight enterohepatic helicobacter species isolated from both laboratory and wild rodents.</title>
        <authorList>
            <person name="Sheh A."/>
            <person name="Shen Z."/>
            <person name="Fox J.G."/>
        </authorList>
    </citation>
    <scope>NUCLEOTIDE SEQUENCE [LARGE SCALE GENOMIC DNA]</scope>
    <source>
        <strain evidence="2 3">MIT-03-7007</strain>
    </source>
</reference>